<protein>
    <recommendedName>
        <fullName evidence="6">Leucine-rich repeat-containing N-terminal plant-type domain-containing protein</fullName>
    </recommendedName>
</protein>
<evidence type="ECO:0000256" key="5">
    <source>
        <dbReference type="ARBA" id="ARBA00022737"/>
    </source>
</evidence>
<accession>A0A2U1N7V9</accession>
<evidence type="ECO:0000259" key="6">
    <source>
        <dbReference type="Pfam" id="PF08263"/>
    </source>
</evidence>
<dbReference type="Proteomes" id="UP000245207">
    <property type="component" value="Unassembled WGS sequence"/>
</dbReference>
<name>A0A2U1N7V9_ARTAN</name>
<dbReference type="Pfam" id="PF08263">
    <property type="entry name" value="LRRNT_2"/>
    <property type="match status" value="1"/>
</dbReference>
<organism evidence="7 8">
    <name type="scientific">Artemisia annua</name>
    <name type="common">Sweet wormwood</name>
    <dbReference type="NCBI Taxonomy" id="35608"/>
    <lineage>
        <taxon>Eukaryota</taxon>
        <taxon>Viridiplantae</taxon>
        <taxon>Streptophyta</taxon>
        <taxon>Embryophyta</taxon>
        <taxon>Tracheophyta</taxon>
        <taxon>Spermatophyta</taxon>
        <taxon>Magnoliopsida</taxon>
        <taxon>eudicotyledons</taxon>
        <taxon>Gunneridae</taxon>
        <taxon>Pentapetalae</taxon>
        <taxon>asterids</taxon>
        <taxon>campanulids</taxon>
        <taxon>Asterales</taxon>
        <taxon>Asteraceae</taxon>
        <taxon>Asteroideae</taxon>
        <taxon>Anthemideae</taxon>
        <taxon>Artemisiinae</taxon>
        <taxon>Artemisia</taxon>
    </lineage>
</organism>
<dbReference type="PANTHER" id="PTHR32093">
    <property type="entry name" value="LEUCINE-RICH REPEAT EXTENSIN-LIKE PROTEIN 3-RELATED"/>
    <property type="match status" value="1"/>
</dbReference>
<dbReference type="InterPro" id="IPR051582">
    <property type="entry name" value="LRR_extensin-like_regulator"/>
</dbReference>
<evidence type="ECO:0000256" key="2">
    <source>
        <dbReference type="ARBA" id="ARBA00022525"/>
    </source>
</evidence>
<evidence type="ECO:0000256" key="4">
    <source>
        <dbReference type="ARBA" id="ARBA00022729"/>
    </source>
</evidence>
<evidence type="ECO:0000313" key="7">
    <source>
        <dbReference type="EMBL" id="PWA69581.1"/>
    </source>
</evidence>
<keyword evidence="8" id="KW-1185">Reference proteome</keyword>
<dbReference type="STRING" id="35608.A0A2U1N7V9"/>
<dbReference type="OrthoDB" id="1742470at2759"/>
<comment type="caution">
    <text evidence="7">The sequence shown here is derived from an EMBL/GenBank/DDBJ whole genome shotgun (WGS) entry which is preliminary data.</text>
</comment>
<gene>
    <name evidence="7" type="ORF">CTI12_AA296570</name>
</gene>
<keyword evidence="5" id="KW-0677">Repeat</keyword>
<proteinExistence type="predicted"/>
<dbReference type="AlphaFoldDB" id="A0A2U1N7V9"/>
<comment type="subcellular location">
    <subcellularLocation>
        <location evidence="1">Secreted</location>
    </subcellularLocation>
</comment>
<evidence type="ECO:0000256" key="3">
    <source>
        <dbReference type="ARBA" id="ARBA00022614"/>
    </source>
</evidence>
<feature type="domain" description="Leucine-rich repeat-containing N-terminal plant-type" evidence="6">
    <location>
        <begin position="55"/>
        <end position="87"/>
    </location>
</feature>
<keyword evidence="3" id="KW-0433">Leucine-rich repeat</keyword>
<evidence type="ECO:0000256" key="1">
    <source>
        <dbReference type="ARBA" id="ARBA00004613"/>
    </source>
</evidence>
<dbReference type="InterPro" id="IPR013210">
    <property type="entry name" value="LRR_N_plant-typ"/>
</dbReference>
<reference evidence="7 8" key="1">
    <citation type="journal article" date="2018" name="Mol. Plant">
        <title>The genome of Artemisia annua provides insight into the evolution of Asteraceae family and artemisinin biosynthesis.</title>
        <authorList>
            <person name="Shen Q."/>
            <person name="Zhang L."/>
            <person name="Liao Z."/>
            <person name="Wang S."/>
            <person name="Yan T."/>
            <person name="Shi P."/>
            <person name="Liu M."/>
            <person name="Fu X."/>
            <person name="Pan Q."/>
            <person name="Wang Y."/>
            <person name="Lv Z."/>
            <person name="Lu X."/>
            <person name="Zhang F."/>
            <person name="Jiang W."/>
            <person name="Ma Y."/>
            <person name="Chen M."/>
            <person name="Hao X."/>
            <person name="Li L."/>
            <person name="Tang Y."/>
            <person name="Lv G."/>
            <person name="Zhou Y."/>
            <person name="Sun X."/>
            <person name="Brodelius P.E."/>
            <person name="Rose J.K.C."/>
            <person name="Tang K."/>
        </authorList>
    </citation>
    <scope>NUCLEOTIDE SEQUENCE [LARGE SCALE GENOMIC DNA]</scope>
    <source>
        <strain evidence="8">cv. Huhao1</strain>
        <tissue evidence="7">Leaf</tissue>
    </source>
</reference>
<keyword evidence="2" id="KW-0964">Secreted</keyword>
<dbReference type="EMBL" id="PKPP01003405">
    <property type="protein sequence ID" value="PWA69581.1"/>
    <property type="molecule type" value="Genomic_DNA"/>
</dbReference>
<dbReference type="PANTHER" id="PTHR32093:SF120">
    <property type="entry name" value="LEUCINE-RICH REPEAT EXTENSIN-LIKE PROTEIN 3-RELATED"/>
    <property type="match status" value="1"/>
</dbReference>
<dbReference type="GO" id="GO:0005576">
    <property type="term" value="C:extracellular region"/>
    <property type="evidence" value="ECO:0007669"/>
    <property type="project" value="UniProtKB-SubCell"/>
</dbReference>
<sequence>MGANGPKPPGQRSPLLGRIFGGKKLLSFHDEFISEKCENETLVFENMRIKDAYVALQAWKHAILSDPQNLTRNWVGPDVCGYTGVFCAPAPDNYYSHQNFVGFWNLYISCYGVLF</sequence>
<keyword evidence="4" id="KW-0732">Signal</keyword>
<evidence type="ECO:0000313" key="8">
    <source>
        <dbReference type="Proteomes" id="UP000245207"/>
    </source>
</evidence>